<sequence length="156" mass="17970">MQSRNFTGSKLTNSSSNTIENKDNIDKKENYIKEVVTPLGDIYILNEKTNEKFIKGTQRSDGTFRKNIRVRTDYMPQVKGKILEEQNKNKYISENIDSIKGVNLNNIKSINTYSSVNKTGEKKVPGWNPVNENENAKNLKKKKKKKKKAKNEKTEN</sequence>
<dbReference type="Proteomes" id="UP000078597">
    <property type="component" value="Unassembled WGS sequence"/>
</dbReference>
<gene>
    <name evidence="4" type="primary">PmUG01_13018900</name>
    <name evidence="3" type="ORF">PMALA_040260</name>
    <name evidence="4" type="ORF">PMUG01_13018900</name>
</gene>
<evidence type="ECO:0000259" key="2">
    <source>
        <dbReference type="SMART" id="SM01273"/>
    </source>
</evidence>
<accession>A0A1A8WP15</accession>
<dbReference type="EMBL" id="LT594634">
    <property type="protein sequence ID" value="SCP02542.1"/>
    <property type="molecule type" value="Genomic_DNA"/>
</dbReference>
<reference evidence="3" key="1">
    <citation type="submission" date="2016-05" db="EMBL/GenBank/DDBJ databases">
        <authorList>
            <person name="Lavstsen T."/>
            <person name="Jespersen J.S."/>
        </authorList>
    </citation>
    <scope>NUCLEOTIDE SEQUENCE [LARGE SCALE GENOMIC DNA]</scope>
</reference>
<feature type="region of interest" description="Disordered" evidence="1">
    <location>
        <begin position="117"/>
        <end position="156"/>
    </location>
</feature>
<dbReference type="Pfam" id="PF09282">
    <property type="entry name" value="Mago-bind"/>
    <property type="match status" value="1"/>
</dbReference>
<proteinExistence type="predicted"/>
<feature type="domain" description="WIBG Mago-binding" evidence="2">
    <location>
        <begin position="50"/>
        <end position="76"/>
    </location>
</feature>
<evidence type="ECO:0000313" key="4">
    <source>
        <dbReference type="EMBL" id="SCP02542.1"/>
    </source>
</evidence>
<evidence type="ECO:0000313" key="6">
    <source>
        <dbReference type="Proteomes" id="UP000219813"/>
    </source>
</evidence>
<dbReference type="InterPro" id="IPR015362">
    <property type="entry name" value="WIBG_mago-bd"/>
</dbReference>
<dbReference type="SMART" id="SM01273">
    <property type="entry name" value="Mago-bind"/>
    <property type="match status" value="1"/>
</dbReference>
<dbReference type="OMA" id="GWNPVNE"/>
<reference evidence="5" key="2">
    <citation type="submission" date="2016-05" db="EMBL/GenBank/DDBJ databases">
        <authorList>
            <person name="Naeem Raeece"/>
        </authorList>
    </citation>
    <scope>NUCLEOTIDE SEQUENCE [LARGE SCALE GENOMIC DNA]</scope>
</reference>
<dbReference type="GeneID" id="39870900"/>
<dbReference type="EMBL" id="FLQW01002559">
    <property type="protein sequence ID" value="SBS93600.1"/>
    <property type="molecule type" value="Genomic_DNA"/>
</dbReference>
<protein>
    <recommendedName>
        <fullName evidence="2">WIBG Mago-binding domain-containing protein</fullName>
    </recommendedName>
</protein>
<dbReference type="Proteomes" id="UP000219813">
    <property type="component" value="Chromosome 13"/>
</dbReference>
<evidence type="ECO:0000313" key="5">
    <source>
        <dbReference type="Proteomes" id="UP000078597"/>
    </source>
</evidence>
<feature type="compositionally biased region" description="Polar residues" evidence="1">
    <location>
        <begin position="1"/>
        <end position="19"/>
    </location>
</feature>
<dbReference type="OrthoDB" id="21625at2759"/>
<dbReference type="SUPFAM" id="SSF101931">
    <property type="entry name" value="Pym (Within the bgcn gene intron protein, WIBG), N-terminal domain"/>
    <property type="match status" value="1"/>
</dbReference>
<dbReference type="VEuPathDB" id="PlasmoDB:PmUG01_13018900"/>
<dbReference type="RefSeq" id="XP_028863575.1">
    <property type="nucleotide sequence ID" value="XM_029007158.1"/>
</dbReference>
<evidence type="ECO:0000256" key="1">
    <source>
        <dbReference type="SAM" id="MobiDB-lite"/>
    </source>
</evidence>
<organism evidence="3 5">
    <name type="scientific">Plasmodium malariae</name>
    <dbReference type="NCBI Taxonomy" id="5858"/>
    <lineage>
        <taxon>Eukaryota</taxon>
        <taxon>Sar</taxon>
        <taxon>Alveolata</taxon>
        <taxon>Apicomplexa</taxon>
        <taxon>Aconoidasida</taxon>
        <taxon>Haemosporida</taxon>
        <taxon>Plasmodiidae</taxon>
        <taxon>Plasmodium</taxon>
        <taxon>Plasmodium (Plasmodium)</taxon>
    </lineage>
</organism>
<dbReference type="KEGG" id="pmal:PMUG01_13018900"/>
<evidence type="ECO:0000313" key="3">
    <source>
        <dbReference type="EMBL" id="SBS93600.1"/>
    </source>
</evidence>
<keyword evidence="6" id="KW-1185">Reference proteome</keyword>
<name>A0A1A8WP15_PLAMA</name>
<feature type="region of interest" description="Disordered" evidence="1">
    <location>
        <begin position="1"/>
        <end position="22"/>
    </location>
</feature>
<feature type="compositionally biased region" description="Basic residues" evidence="1">
    <location>
        <begin position="138"/>
        <end position="150"/>
    </location>
</feature>
<reference evidence="4 6" key="3">
    <citation type="submission" date="2016-06" db="EMBL/GenBank/DDBJ databases">
        <authorList>
            <consortium name="Pathogen Informatics"/>
        </authorList>
    </citation>
    <scope>NUCLEOTIDE SEQUENCE [LARGE SCALE GENOMIC DNA]</scope>
</reference>
<dbReference type="InterPro" id="IPR036348">
    <property type="entry name" value="WIBG_N_sf"/>
</dbReference>
<dbReference type="AlphaFoldDB" id="A0A1A8WP15"/>